<dbReference type="OrthoDB" id="9799365at2"/>
<organism evidence="12 13">
    <name type="scientific">Caballeronia ptereochthonis</name>
    <dbReference type="NCBI Taxonomy" id="1777144"/>
    <lineage>
        <taxon>Bacteria</taxon>
        <taxon>Pseudomonadati</taxon>
        <taxon>Pseudomonadota</taxon>
        <taxon>Betaproteobacteria</taxon>
        <taxon>Burkholderiales</taxon>
        <taxon>Burkholderiaceae</taxon>
        <taxon>Caballeronia</taxon>
    </lineage>
</organism>
<dbReference type="PROSITE" id="PS51257">
    <property type="entry name" value="PROKAR_LIPOPROTEIN"/>
    <property type="match status" value="1"/>
</dbReference>
<dbReference type="Proteomes" id="UP000054978">
    <property type="component" value="Unassembled WGS sequence"/>
</dbReference>
<feature type="signal peptide" evidence="11">
    <location>
        <begin position="1"/>
        <end position="28"/>
    </location>
</feature>
<reference evidence="12" key="1">
    <citation type="submission" date="2016-01" db="EMBL/GenBank/DDBJ databases">
        <authorList>
            <person name="Peeters C."/>
        </authorList>
    </citation>
    <scope>NUCLEOTIDE SEQUENCE [LARGE SCALE GENOMIC DNA]</scope>
    <source>
        <strain evidence="12">LMG 29326</strain>
    </source>
</reference>
<dbReference type="STRING" id="1777144.AWB83_02989"/>
<dbReference type="GO" id="GO:0005737">
    <property type="term" value="C:cytoplasm"/>
    <property type="evidence" value="ECO:0007669"/>
    <property type="project" value="TreeGrafter"/>
</dbReference>
<dbReference type="EMBL" id="FCOB02000013">
    <property type="protein sequence ID" value="SAK66734.1"/>
    <property type="molecule type" value="Genomic_DNA"/>
</dbReference>
<dbReference type="GO" id="GO:0036424">
    <property type="term" value="F:L-phosphoserine phosphatase activity"/>
    <property type="evidence" value="ECO:0007669"/>
    <property type="project" value="TreeGrafter"/>
</dbReference>
<dbReference type="GO" id="GO:0006564">
    <property type="term" value="P:L-serine biosynthetic process"/>
    <property type="evidence" value="ECO:0007669"/>
    <property type="project" value="UniProtKB-KW"/>
</dbReference>
<evidence type="ECO:0000256" key="7">
    <source>
        <dbReference type="ARBA" id="ARBA00022842"/>
    </source>
</evidence>
<keyword evidence="4" id="KW-0028">Amino-acid biosynthesis</keyword>
<dbReference type="InterPro" id="IPR023214">
    <property type="entry name" value="HAD_sf"/>
</dbReference>
<keyword evidence="6" id="KW-0378">Hydrolase</keyword>
<evidence type="ECO:0000256" key="4">
    <source>
        <dbReference type="ARBA" id="ARBA00022605"/>
    </source>
</evidence>
<dbReference type="SUPFAM" id="SSF56784">
    <property type="entry name" value="HAD-like"/>
    <property type="match status" value="1"/>
</dbReference>
<keyword evidence="11" id="KW-0732">Signal</keyword>
<comment type="caution">
    <text evidence="12">The sequence shown here is derived from an EMBL/GenBank/DDBJ whole genome shotgun (WGS) entry which is preliminary data.</text>
</comment>
<accession>A0A158B9J7</accession>
<sequence>MHRLRNALDRLLGYATTLVAAMVIAACASSGGNTSVAPASSPQAMPAAAAVLPSWREGRSRDMIIRFVNDVTREGSPSYVPAAERIAVFDNDGTLWSEQPLYFQFVFMLDEVKAAAPKHPEWRNNPAFRALAAHDQAALAGQHKELMKLIAVANSGMTVDEYDSAIRAWLASAKHPRFGRPYTELVYQPQLELLAYLRANGFKTYIVSGGTIEFMRVFAQRVYGIPPEQVIGSSQIVKYEMRDGKPALVREPKIDFVDDGPGKPVGIYRNIGRRPLLAFGNSDGDLQMLQYTAAQPGPHLALIVHHDDAAREFAYDRQSKVGKLDKAWDEALAKGWIVVSMKDDWNVIYPPARDSSVFSGACGCIAKGEQQ</sequence>
<evidence type="ECO:0000256" key="1">
    <source>
        <dbReference type="ARBA" id="ARBA00001946"/>
    </source>
</evidence>
<comment type="pathway">
    <text evidence="2">Amino-acid biosynthesis; L-serine biosynthesis; L-serine from 3-phospho-D-glycerate: step 3/3.</text>
</comment>
<evidence type="ECO:0000256" key="5">
    <source>
        <dbReference type="ARBA" id="ARBA00022723"/>
    </source>
</evidence>
<evidence type="ECO:0000256" key="8">
    <source>
        <dbReference type="ARBA" id="ARBA00023299"/>
    </source>
</evidence>
<dbReference type="AlphaFoldDB" id="A0A158B9J7"/>
<name>A0A158B9J7_9BURK</name>
<dbReference type="PANTHER" id="PTHR43344:SF2">
    <property type="entry name" value="PHOSPHOSERINE PHOSPHATASE"/>
    <property type="match status" value="1"/>
</dbReference>
<dbReference type="InterPro" id="IPR036412">
    <property type="entry name" value="HAD-like_sf"/>
</dbReference>
<evidence type="ECO:0000256" key="9">
    <source>
        <dbReference type="ARBA" id="ARBA00048138"/>
    </source>
</evidence>
<keyword evidence="13" id="KW-1185">Reference proteome</keyword>
<protein>
    <recommendedName>
        <fullName evidence="3">phosphoserine phosphatase</fullName>
        <ecNumber evidence="3">3.1.3.3</ecNumber>
    </recommendedName>
</protein>
<evidence type="ECO:0000256" key="10">
    <source>
        <dbReference type="ARBA" id="ARBA00048523"/>
    </source>
</evidence>
<evidence type="ECO:0000256" key="3">
    <source>
        <dbReference type="ARBA" id="ARBA00012640"/>
    </source>
</evidence>
<keyword evidence="8" id="KW-0718">Serine biosynthesis</keyword>
<evidence type="ECO:0000313" key="13">
    <source>
        <dbReference type="Proteomes" id="UP000054978"/>
    </source>
</evidence>
<dbReference type="Gene3D" id="3.40.50.1000">
    <property type="entry name" value="HAD superfamily/HAD-like"/>
    <property type="match status" value="1"/>
</dbReference>
<comment type="catalytic activity">
    <reaction evidence="9">
        <text>O-phospho-L-serine + H2O = L-serine + phosphate</text>
        <dbReference type="Rhea" id="RHEA:21208"/>
        <dbReference type="ChEBI" id="CHEBI:15377"/>
        <dbReference type="ChEBI" id="CHEBI:33384"/>
        <dbReference type="ChEBI" id="CHEBI:43474"/>
        <dbReference type="ChEBI" id="CHEBI:57524"/>
        <dbReference type="EC" id="3.1.3.3"/>
    </reaction>
</comment>
<comment type="cofactor">
    <cofactor evidence="1">
        <name>Mg(2+)</name>
        <dbReference type="ChEBI" id="CHEBI:18420"/>
    </cofactor>
</comment>
<evidence type="ECO:0000313" key="12">
    <source>
        <dbReference type="EMBL" id="SAK66734.1"/>
    </source>
</evidence>
<feature type="chain" id="PRO_5007621515" description="phosphoserine phosphatase" evidence="11">
    <location>
        <begin position="29"/>
        <end position="371"/>
    </location>
</feature>
<dbReference type="PANTHER" id="PTHR43344">
    <property type="entry name" value="PHOSPHOSERINE PHOSPHATASE"/>
    <property type="match status" value="1"/>
</dbReference>
<dbReference type="EC" id="3.1.3.3" evidence="3"/>
<dbReference type="InterPro" id="IPR050582">
    <property type="entry name" value="HAD-like_SerB"/>
</dbReference>
<proteinExistence type="predicted"/>
<evidence type="ECO:0000256" key="6">
    <source>
        <dbReference type="ARBA" id="ARBA00022801"/>
    </source>
</evidence>
<dbReference type="RefSeq" id="WP_087046379.1">
    <property type="nucleotide sequence ID" value="NZ_FCOB02000013.1"/>
</dbReference>
<keyword evidence="5" id="KW-0479">Metal-binding</keyword>
<gene>
    <name evidence="12" type="ORF">AWB83_02989</name>
</gene>
<keyword evidence="7" id="KW-0460">Magnesium</keyword>
<evidence type="ECO:0000256" key="11">
    <source>
        <dbReference type="SAM" id="SignalP"/>
    </source>
</evidence>
<dbReference type="CDD" id="cd01427">
    <property type="entry name" value="HAD_like"/>
    <property type="match status" value="1"/>
</dbReference>
<dbReference type="GO" id="GO:0000287">
    <property type="term" value="F:magnesium ion binding"/>
    <property type="evidence" value="ECO:0007669"/>
    <property type="project" value="TreeGrafter"/>
</dbReference>
<comment type="catalytic activity">
    <reaction evidence="10">
        <text>O-phospho-D-serine + H2O = D-serine + phosphate</text>
        <dbReference type="Rhea" id="RHEA:24873"/>
        <dbReference type="ChEBI" id="CHEBI:15377"/>
        <dbReference type="ChEBI" id="CHEBI:35247"/>
        <dbReference type="ChEBI" id="CHEBI:43474"/>
        <dbReference type="ChEBI" id="CHEBI:58680"/>
        <dbReference type="EC" id="3.1.3.3"/>
    </reaction>
</comment>
<dbReference type="Pfam" id="PF12710">
    <property type="entry name" value="HAD"/>
    <property type="match status" value="1"/>
</dbReference>
<evidence type="ECO:0000256" key="2">
    <source>
        <dbReference type="ARBA" id="ARBA00005135"/>
    </source>
</evidence>